<keyword evidence="2" id="KW-1185">Reference proteome</keyword>
<protein>
    <submittedName>
        <fullName evidence="1">Uncharacterized protein</fullName>
    </submittedName>
</protein>
<dbReference type="KEGG" id="vg:16205210"/>
<reference evidence="1" key="1">
    <citation type="submission" date="2013-03" db="EMBL/GenBank/DDBJ databases">
        <authorList>
            <person name="Kushkina A.I."/>
            <person name="Tovkach F.I."/>
            <person name="Comeau A.M."/>
            <person name="Kostetskii I.E."/>
            <person name="Lisovskiy I."/>
            <person name="Ostapchuk A.M."/>
            <person name="Voychuk S.I."/>
            <person name="Gorb T.Y."/>
            <person name="Romanyuk L.V."/>
        </authorList>
    </citation>
    <scope>NUCLEOTIDE SEQUENCE [LARGE SCALE GENOMIC DNA]</scope>
</reference>
<dbReference type="EMBL" id="KC801932">
    <property type="protein sequence ID" value="AGJ71638.1"/>
    <property type="molecule type" value="Genomic_DNA"/>
</dbReference>
<dbReference type="RefSeq" id="YP_008060753.1">
    <property type="nucleotide sequence ID" value="NC_021344.2"/>
</dbReference>
<gene>
    <name evidence="1" type="ORF">Lw1_gp232</name>
</gene>
<dbReference type="SUPFAM" id="SSF56672">
    <property type="entry name" value="DNA/RNA polymerases"/>
    <property type="match status" value="1"/>
</dbReference>
<accession>M9V2Y2</accession>
<organism evidence="1 2">
    <name type="scientific">Escherichia phage Lw1</name>
    <dbReference type="NCBI Taxonomy" id="1307804"/>
    <lineage>
        <taxon>Viruses</taxon>
        <taxon>Duplodnaviria</taxon>
        <taxon>Heunggongvirae</taxon>
        <taxon>Uroviricota</taxon>
        <taxon>Caudoviricetes</taxon>
        <taxon>Pantevenvirales</taxon>
        <taxon>Straboviridae</taxon>
        <taxon>Pseudotevenvirus</taxon>
        <taxon>Pseudotevenvirus lw1</taxon>
    </lineage>
</organism>
<dbReference type="Proteomes" id="UP000012999">
    <property type="component" value="Segment"/>
</dbReference>
<evidence type="ECO:0000313" key="1">
    <source>
        <dbReference type="EMBL" id="AGJ71638.1"/>
    </source>
</evidence>
<proteinExistence type="predicted"/>
<dbReference type="InterPro" id="IPR043502">
    <property type="entry name" value="DNA/RNA_pol_sf"/>
</dbReference>
<dbReference type="GeneID" id="16205210"/>
<evidence type="ECO:0000313" key="2">
    <source>
        <dbReference type="Proteomes" id="UP000012999"/>
    </source>
</evidence>
<name>M9V2Y2_9CAUD</name>
<sequence length="297" mass="34336">MKLELNRFIKAAAAGDQSKYTSRRNHTLSNDFADLLGFKRWHTPVMRPDCDPKWDYFRWSIPKHAIVKKIRVMSFRFLYPNCIIEIAKERDITLPNGWKLADLMETLIQMRREYKAGYIRSFDKLGDYSDSDNYKEWQMIAKYLLNSIWIIICGKGSAINLGGHEIIARAREKVCDAVNKIISSGGVVLHVNVDEIVYYGEQVEVDNVHHEKHWKAIFTGGGAAWGDNMITSGPIPTIKFDLDDWEPQNNGIRSVEEQRAMAERMAATRIKRFTNEIIEYMNRTKEDVLKDVDLSGE</sequence>